<evidence type="ECO:0000313" key="3">
    <source>
        <dbReference type="Proteomes" id="UP000076532"/>
    </source>
</evidence>
<dbReference type="Proteomes" id="UP000076532">
    <property type="component" value="Unassembled WGS sequence"/>
</dbReference>
<proteinExistence type="predicted"/>
<evidence type="ECO:0000256" key="1">
    <source>
        <dbReference type="SAM" id="MobiDB-lite"/>
    </source>
</evidence>
<name>A0A167SM76_9AGAM</name>
<gene>
    <name evidence="2" type="ORF">FIBSPDRAFT_970564</name>
</gene>
<keyword evidence="3" id="KW-1185">Reference proteome</keyword>
<feature type="compositionally biased region" description="Pro residues" evidence="1">
    <location>
        <begin position="50"/>
        <end position="60"/>
    </location>
</feature>
<organism evidence="2 3">
    <name type="scientific">Athelia psychrophila</name>
    <dbReference type="NCBI Taxonomy" id="1759441"/>
    <lineage>
        <taxon>Eukaryota</taxon>
        <taxon>Fungi</taxon>
        <taxon>Dikarya</taxon>
        <taxon>Basidiomycota</taxon>
        <taxon>Agaricomycotina</taxon>
        <taxon>Agaricomycetes</taxon>
        <taxon>Agaricomycetidae</taxon>
        <taxon>Atheliales</taxon>
        <taxon>Atheliaceae</taxon>
        <taxon>Athelia</taxon>
    </lineage>
</organism>
<feature type="compositionally biased region" description="Basic and acidic residues" evidence="1">
    <location>
        <begin position="61"/>
        <end position="79"/>
    </location>
</feature>
<dbReference type="EMBL" id="KV419099">
    <property type="protein sequence ID" value="KZP02059.1"/>
    <property type="molecule type" value="Genomic_DNA"/>
</dbReference>
<dbReference type="OrthoDB" id="10602479at2759"/>
<dbReference type="AlphaFoldDB" id="A0A167SM76"/>
<feature type="region of interest" description="Disordered" evidence="1">
    <location>
        <begin position="1"/>
        <end position="113"/>
    </location>
</feature>
<accession>A0A167SM76</accession>
<reference evidence="2 3" key="1">
    <citation type="journal article" date="2016" name="Mol. Biol. Evol.">
        <title>Comparative Genomics of Early-Diverging Mushroom-Forming Fungi Provides Insights into the Origins of Lignocellulose Decay Capabilities.</title>
        <authorList>
            <person name="Nagy L.G."/>
            <person name="Riley R."/>
            <person name="Tritt A."/>
            <person name="Adam C."/>
            <person name="Daum C."/>
            <person name="Floudas D."/>
            <person name="Sun H."/>
            <person name="Yadav J.S."/>
            <person name="Pangilinan J."/>
            <person name="Larsson K.H."/>
            <person name="Matsuura K."/>
            <person name="Barry K."/>
            <person name="Labutti K."/>
            <person name="Kuo R."/>
            <person name="Ohm R.A."/>
            <person name="Bhattacharya S.S."/>
            <person name="Shirouzu T."/>
            <person name="Yoshinaga Y."/>
            <person name="Martin F.M."/>
            <person name="Grigoriev I.V."/>
            <person name="Hibbett D.S."/>
        </authorList>
    </citation>
    <scope>NUCLEOTIDE SEQUENCE [LARGE SCALE GENOMIC DNA]</scope>
    <source>
        <strain evidence="2 3">CBS 109695</strain>
    </source>
</reference>
<feature type="compositionally biased region" description="Basic and acidic residues" evidence="1">
    <location>
        <begin position="405"/>
        <end position="429"/>
    </location>
</feature>
<sequence length="429" mass="48902">MHVSPPASPDPERFPFPRLLTPAVNASAESKRPTDPVARALAEPERLAEPVPPPHSPVPVDPERPTSPRLPAPERDHPDAPGSDAASLPEYDDTQRIPQCPSRPPNTRDPRSVWIGDRAYYPGGANNYVRDAATVLDYVFVNVKKGCIVSDTRGTHPEEIETYTKLGGNLSSFYWPGRIQQADEFSLPIPQSTAGDYSTRYREMCFQRKEYEILIHRVTELLSTRQKAECCSPYIYLYQTKTDSHHCQSLVRLRLDRAYVLMRVNPVWNPYLRPIEASFLRSAYYFLAYGGNRLYAEHIDRVLRTPSFDDWEIRELLCLGMFETEDRESDAMRYFDQVDRAHWAFHASEAAAPRTYTGTIIFMQTDPEDTDSESDPSDTPTVSNDQAMPDVQETITVRTAAPRSNHPEESNHAQERGARREHPDMHPSW</sequence>
<evidence type="ECO:0000313" key="2">
    <source>
        <dbReference type="EMBL" id="KZP02059.1"/>
    </source>
</evidence>
<protein>
    <submittedName>
        <fullName evidence="2">Uncharacterized protein</fullName>
    </submittedName>
</protein>
<feature type="compositionally biased region" description="Acidic residues" evidence="1">
    <location>
        <begin position="366"/>
        <end position="376"/>
    </location>
</feature>
<feature type="region of interest" description="Disordered" evidence="1">
    <location>
        <begin position="366"/>
        <end position="429"/>
    </location>
</feature>